<dbReference type="GO" id="GO:0016491">
    <property type="term" value="F:oxidoreductase activity"/>
    <property type="evidence" value="ECO:0007669"/>
    <property type="project" value="InterPro"/>
</dbReference>
<feature type="domain" description="Amine oxidase" evidence="2">
    <location>
        <begin position="11"/>
        <end position="87"/>
    </location>
</feature>
<sequence>MLETAIIGGGVSGLVLARALHRAGQSFALFEARERLGGRALSVAAGVDGLSGDLGPSWYWPQTQPRMRTLISELGLETLAQHDPGTVRVLEDPDHEPVTRATNELHGGARRLVGGMGALVDALAHELPGEALHCGHVLRAVHDCGNHVELRFEDIETRGFVTVQARRVALALPPRLLAEHVRFTPALPAELLTALVATPTWMAAQAKVLLGCERAYWREAGHSGNAFAQHAQAVLAEVWDACDASGGKAALGGFLALGPGLRERFGQGLPLLIDNQFARLFGSELEDGVQHYQDWAQESFTCSTLDSEQPLNEHPDYDTPALRAAYWGGRLHFGGAETAAQHGGYLEGALEAAARIARRCLNAAEVAASGGDAMLASVDPFDSFIDWVEQRRGQLAEDYRGRLNAVLASGQNAQATLHALLGTVDSFYTDALMRLGTLALAAVPAGERVNLRRALLTPFSGCNSALLGAALSHNRSSCALSNFPHEHGPDSGYRRTIELELASAWQDFVLDVDERLRGTQPLAV</sequence>
<dbReference type="InterPro" id="IPR050703">
    <property type="entry name" value="Flavin_MAO"/>
</dbReference>
<dbReference type="PANTHER" id="PTHR43563:SF1">
    <property type="entry name" value="AMINE OXIDASE [FLAVIN-CONTAINING] B"/>
    <property type="match status" value="1"/>
</dbReference>
<evidence type="ECO:0000259" key="2">
    <source>
        <dbReference type="Pfam" id="PF01593"/>
    </source>
</evidence>
<dbReference type="Pfam" id="PF01593">
    <property type="entry name" value="Amino_oxidase"/>
    <property type="match status" value="2"/>
</dbReference>
<comment type="similarity">
    <text evidence="1">Belongs to the flavin monoamine oxidase family.</text>
</comment>
<keyword evidence="4" id="KW-1185">Reference proteome</keyword>
<proteinExistence type="inferred from homology"/>
<dbReference type="AlphaFoldDB" id="A0A317N1B9"/>
<dbReference type="InterPro" id="IPR036188">
    <property type="entry name" value="FAD/NAD-bd_sf"/>
</dbReference>
<dbReference type="EMBL" id="QGTJ01000001">
    <property type="protein sequence ID" value="PWV65924.1"/>
    <property type="molecule type" value="Genomic_DNA"/>
</dbReference>
<evidence type="ECO:0000313" key="3">
    <source>
        <dbReference type="EMBL" id="PWV65924.1"/>
    </source>
</evidence>
<dbReference type="InterPro" id="IPR002937">
    <property type="entry name" value="Amino_oxidase"/>
</dbReference>
<reference evidence="3 4" key="1">
    <citation type="submission" date="2018-05" db="EMBL/GenBank/DDBJ databases">
        <title>Genomic Encyclopedia of Type Strains, Phase IV (KMG-IV): sequencing the most valuable type-strain genomes for metagenomic binning, comparative biology and taxonomic classification.</title>
        <authorList>
            <person name="Goeker M."/>
        </authorList>
    </citation>
    <scope>NUCLEOTIDE SEQUENCE [LARGE SCALE GENOMIC DNA]</scope>
    <source>
        <strain evidence="3 4">DSM 23606</strain>
    </source>
</reference>
<feature type="domain" description="Amine oxidase" evidence="2">
    <location>
        <begin position="101"/>
        <end position="361"/>
    </location>
</feature>
<evidence type="ECO:0000256" key="1">
    <source>
        <dbReference type="ARBA" id="ARBA00005995"/>
    </source>
</evidence>
<protein>
    <submittedName>
        <fullName evidence="3">Monoamine oxidase</fullName>
    </submittedName>
</protein>
<dbReference type="Proteomes" id="UP000246569">
    <property type="component" value="Unassembled WGS sequence"/>
</dbReference>
<dbReference type="OrthoDB" id="337830at2"/>
<dbReference type="Gene3D" id="3.90.660.20">
    <property type="entry name" value="Protoporphyrinogen oxidase, mitochondrial, domain 2"/>
    <property type="match status" value="1"/>
</dbReference>
<name>A0A317N1B9_9GAMM</name>
<organism evidence="3 4">
    <name type="scientific">Plasticicumulans acidivorans</name>
    <dbReference type="NCBI Taxonomy" id="886464"/>
    <lineage>
        <taxon>Bacteria</taxon>
        <taxon>Pseudomonadati</taxon>
        <taxon>Pseudomonadota</taxon>
        <taxon>Gammaproteobacteria</taxon>
        <taxon>Candidatus Competibacteraceae</taxon>
        <taxon>Plasticicumulans</taxon>
    </lineage>
</organism>
<dbReference type="Gene3D" id="3.50.50.60">
    <property type="entry name" value="FAD/NAD(P)-binding domain"/>
    <property type="match status" value="2"/>
</dbReference>
<dbReference type="SUPFAM" id="SSF54373">
    <property type="entry name" value="FAD-linked reductases, C-terminal domain"/>
    <property type="match status" value="1"/>
</dbReference>
<dbReference type="RefSeq" id="WP_110016905.1">
    <property type="nucleotide sequence ID" value="NZ_QGTJ01000001.1"/>
</dbReference>
<dbReference type="PANTHER" id="PTHR43563">
    <property type="entry name" value="AMINE OXIDASE"/>
    <property type="match status" value="1"/>
</dbReference>
<gene>
    <name evidence="3" type="ORF">C7443_101410</name>
</gene>
<accession>A0A317N1B9</accession>
<comment type="caution">
    <text evidence="3">The sequence shown here is derived from an EMBL/GenBank/DDBJ whole genome shotgun (WGS) entry which is preliminary data.</text>
</comment>
<evidence type="ECO:0000313" key="4">
    <source>
        <dbReference type="Proteomes" id="UP000246569"/>
    </source>
</evidence>
<dbReference type="SUPFAM" id="SSF51905">
    <property type="entry name" value="FAD/NAD(P)-binding domain"/>
    <property type="match status" value="1"/>
</dbReference>